<sequence>MFQVDYQYDKGGWQQPLITPYGPLKIETSASCLHYGISHFEGVSIYKNQVNQIPQAIRVQDTLDSFKNSADRIDMPLFDTEELLKCLKMYVNHERHNFPQIEDPKLVSQLYLRLVHISTYGILGIKQSKQTKLYGIINPNVVENKSLKVITSSGVSKSWPLGHGSFRLSGNIGCLSPAVQEAKSLGYDDVLWMMDDYIQELTDKNVYIYWQSRFGKKELVVPLDNGCIFNGLIRRSILDIKDEIKQSLDIDLVVRNISIHEIINASKERRLYELFASSQATQIQSIEKLRFAERVVDLDQNFAVANFVRQKFIDIATSDIKPDWITKFEP</sequence>
<dbReference type="OMA" id="VRTDYMF"/>
<gene>
    <name evidence="6" type="primary">Contig933.g1023</name>
    <name evidence="6" type="ORF">STYLEM_6538</name>
</gene>
<dbReference type="AlphaFoldDB" id="A0A078A5Q1"/>
<evidence type="ECO:0000256" key="1">
    <source>
        <dbReference type="ARBA" id="ARBA00001933"/>
    </source>
</evidence>
<protein>
    <submittedName>
        <fullName evidence="6">Branched-chain amino acid aminotransferase</fullName>
    </submittedName>
</protein>
<dbReference type="SUPFAM" id="SSF56752">
    <property type="entry name" value="D-aminoacid aminotransferase-like PLP-dependent enzymes"/>
    <property type="match status" value="1"/>
</dbReference>
<dbReference type="GO" id="GO:0004084">
    <property type="term" value="F:branched-chain-amino-acid transaminase activity"/>
    <property type="evidence" value="ECO:0007669"/>
    <property type="project" value="InterPro"/>
</dbReference>
<dbReference type="EMBL" id="CCKQ01006280">
    <property type="protein sequence ID" value="CDW77575.1"/>
    <property type="molecule type" value="Genomic_DNA"/>
</dbReference>
<dbReference type="GO" id="GO:0009081">
    <property type="term" value="P:branched-chain amino acid metabolic process"/>
    <property type="evidence" value="ECO:0007669"/>
    <property type="project" value="InterPro"/>
</dbReference>
<dbReference type="PANTHER" id="PTHR11825:SF44">
    <property type="entry name" value="BRANCHED-CHAIN-AMINO-ACID AMINOTRANSFERASE"/>
    <property type="match status" value="1"/>
</dbReference>
<comment type="similarity">
    <text evidence="2">Belongs to the class-IV pyridoxal-phosphate-dependent aminotransferase family.</text>
</comment>
<dbReference type="InterPro" id="IPR036038">
    <property type="entry name" value="Aminotransferase-like"/>
</dbReference>
<dbReference type="InterPro" id="IPR043132">
    <property type="entry name" value="BCAT-like_C"/>
</dbReference>
<evidence type="ECO:0000313" key="7">
    <source>
        <dbReference type="Proteomes" id="UP000039865"/>
    </source>
</evidence>
<evidence type="ECO:0000313" key="6">
    <source>
        <dbReference type="EMBL" id="CDW77575.1"/>
    </source>
</evidence>
<keyword evidence="3 6" id="KW-0032">Aminotransferase</keyword>
<dbReference type="Gene3D" id="3.30.470.10">
    <property type="match status" value="1"/>
</dbReference>
<organism evidence="6 7">
    <name type="scientific">Stylonychia lemnae</name>
    <name type="common">Ciliate</name>
    <dbReference type="NCBI Taxonomy" id="5949"/>
    <lineage>
        <taxon>Eukaryota</taxon>
        <taxon>Sar</taxon>
        <taxon>Alveolata</taxon>
        <taxon>Ciliophora</taxon>
        <taxon>Intramacronucleata</taxon>
        <taxon>Spirotrichea</taxon>
        <taxon>Stichotrichia</taxon>
        <taxon>Sporadotrichida</taxon>
        <taxon>Oxytrichidae</taxon>
        <taxon>Stylonychinae</taxon>
        <taxon>Stylonychia</taxon>
    </lineage>
</organism>
<dbReference type="InterPro" id="IPR043131">
    <property type="entry name" value="BCAT-like_N"/>
</dbReference>
<accession>A0A078A5Q1</accession>
<evidence type="ECO:0000256" key="3">
    <source>
        <dbReference type="ARBA" id="ARBA00022576"/>
    </source>
</evidence>
<keyword evidence="7" id="KW-1185">Reference proteome</keyword>
<name>A0A078A5Q1_STYLE</name>
<dbReference type="OrthoDB" id="1732691at2759"/>
<keyword evidence="5" id="KW-0663">Pyridoxal phosphate</keyword>
<dbReference type="InterPro" id="IPR005786">
    <property type="entry name" value="B_amino_transII"/>
</dbReference>
<evidence type="ECO:0000256" key="5">
    <source>
        <dbReference type="ARBA" id="ARBA00022898"/>
    </source>
</evidence>
<evidence type="ECO:0000256" key="2">
    <source>
        <dbReference type="ARBA" id="ARBA00009320"/>
    </source>
</evidence>
<dbReference type="InParanoid" id="A0A078A5Q1"/>
<keyword evidence="4 6" id="KW-0808">Transferase</keyword>
<dbReference type="Gene3D" id="3.20.10.10">
    <property type="entry name" value="D-amino Acid Aminotransferase, subunit A, domain 2"/>
    <property type="match status" value="1"/>
</dbReference>
<reference evidence="6 7" key="1">
    <citation type="submission" date="2014-06" db="EMBL/GenBank/DDBJ databases">
        <authorList>
            <person name="Swart Estienne"/>
        </authorList>
    </citation>
    <scope>NUCLEOTIDE SEQUENCE [LARGE SCALE GENOMIC DNA]</scope>
    <source>
        <strain evidence="6 7">130c</strain>
    </source>
</reference>
<comment type="cofactor">
    <cofactor evidence="1">
        <name>pyridoxal 5'-phosphate</name>
        <dbReference type="ChEBI" id="CHEBI:597326"/>
    </cofactor>
</comment>
<proteinExistence type="inferred from homology"/>
<dbReference type="Proteomes" id="UP000039865">
    <property type="component" value="Unassembled WGS sequence"/>
</dbReference>
<dbReference type="PANTHER" id="PTHR11825">
    <property type="entry name" value="SUBGROUP IIII AMINOTRANSFERASE"/>
    <property type="match status" value="1"/>
</dbReference>
<evidence type="ECO:0000256" key="4">
    <source>
        <dbReference type="ARBA" id="ARBA00022679"/>
    </source>
</evidence>